<comment type="pathway">
    <text evidence="3">Protein modification; protein glycosylation.</text>
</comment>
<evidence type="ECO:0000256" key="2">
    <source>
        <dbReference type="ARBA" id="ARBA00004323"/>
    </source>
</evidence>
<dbReference type="PANTHER" id="PTHR11214">
    <property type="entry name" value="BETA-1,3-N-ACETYLGLUCOSAMINYLTRANSFERASE"/>
    <property type="match status" value="1"/>
</dbReference>
<evidence type="ECO:0000256" key="13">
    <source>
        <dbReference type="RuleBase" id="RU363063"/>
    </source>
</evidence>
<dbReference type="GO" id="GO:0008378">
    <property type="term" value="F:galactosyltransferase activity"/>
    <property type="evidence" value="ECO:0007669"/>
    <property type="project" value="TreeGrafter"/>
</dbReference>
<reference evidence="14 15" key="1">
    <citation type="submission" date="2020-04" db="EMBL/GenBank/DDBJ databases">
        <title>Plant Genome Project.</title>
        <authorList>
            <person name="Zhang R.-G."/>
        </authorList>
    </citation>
    <scope>NUCLEOTIDE SEQUENCE [LARGE SCALE GENOMIC DNA]</scope>
    <source>
        <strain evidence="14">YNK0</strain>
        <tissue evidence="14">Leaf</tissue>
    </source>
</reference>
<dbReference type="AlphaFoldDB" id="A0A834YIK1"/>
<evidence type="ECO:0000313" key="15">
    <source>
        <dbReference type="Proteomes" id="UP000655225"/>
    </source>
</evidence>
<evidence type="ECO:0000256" key="7">
    <source>
        <dbReference type="ARBA" id="ARBA00022692"/>
    </source>
</evidence>
<sequence length="401" mass="45132">MQSRGSSNRLSGLVFRSRISALMLSMFAAMGSIYVAGRLWQDAENRVYLIKELDRITGQEQSAISVDDTLKIIACREEQKKLLALEMELDAARQEGFVSKHMSETKEMKKRLLAVIGIVTSFGRKNNRDAIRKAWMPTGAALKKLEVDKGIIVRFVIGRSPNHRDSLDGVIDNENRLTNDFVVLDNHVETPKELPKKTKLFFVHAADTWDAEFYAKVNDDVYVNIDALGAMLATHLDKPRVYIGCMKSGEIFSEALHPSSIFTNLLLLGFSGITNGMKRSGGNLVMENREYFRHASGEMYVISRALAQFISINRSNLRTYDHDDVSVGSWFIGLNVKHVDESKFCCSSRSSGLSLSLSEKHAHRKIAIKLGLYANLYDSRTEKRKCEPNDYIAVKGIILQL</sequence>
<keyword evidence="6" id="KW-0808">Transferase</keyword>
<keyword evidence="7 13" id="KW-0812">Transmembrane</keyword>
<dbReference type="EC" id="2.4.1.-" evidence="13"/>
<keyword evidence="12 13" id="KW-0464">Manganese</keyword>
<evidence type="ECO:0000256" key="12">
    <source>
        <dbReference type="ARBA" id="ARBA00023211"/>
    </source>
</evidence>
<organism evidence="14 15">
    <name type="scientific">Tetracentron sinense</name>
    <name type="common">Spur-leaf</name>
    <dbReference type="NCBI Taxonomy" id="13715"/>
    <lineage>
        <taxon>Eukaryota</taxon>
        <taxon>Viridiplantae</taxon>
        <taxon>Streptophyta</taxon>
        <taxon>Embryophyta</taxon>
        <taxon>Tracheophyta</taxon>
        <taxon>Spermatophyta</taxon>
        <taxon>Magnoliopsida</taxon>
        <taxon>Trochodendrales</taxon>
        <taxon>Trochodendraceae</taxon>
        <taxon>Tetracentron</taxon>
    </lineage>
</organism>
<evidence type="ECO:0000256" key="5">
    <source>
        <dbReference type="ARBA" id="ARBA00022676"/>
    </source>
</evidence>
<dbReference type="UniPathway" id="UPA00378"/>
<dbReference type="Gene3D" id="3.90.550.50">
    <property type="match status" value="1"/>
</dbReference>
<keyword evidence="9 13" id="KW-1133">Transmembrane helix</keyword>
<evidence type="ECO:0000256" key="11">
    <source>
        <dbReference type="ARBA" id="ARBA00023136"/>
    </source>
</evidence>
<evidence type="ECO:0000256" key="9">
    <source>
        <dbReference type="ARBA" id="ARBA00022989"/>
    </source>
</evidence>
<keyword evidence="11 13" id="KW-0472">Membrane</keyword>
<dbReference type="Pfam" id="PF01762">
    <property type="entry name" value="Galactosyl_T"/>
    <property type="match status" value="1"/>
</dbReference>
<dbReference type="OMA" id="KEHWDKP"/>
<name>A0A834YIK1_TETSI</name>
<keyword evidence="10 13" id="KW-0333">Golgi apparatus</keyword>
<dbReference type="Proteomes" id="UP000655225">
    <property type="component" value="Unassembled WGS sequence"/>
</dbReference>
<feature type="transmembrane region" description="Helical" evidence="13">
    <location>
        <begin position="21"/>
        <end position="40"/>
    </location>
</feature>
<comment type="caution">
    <text evidence="14">The sequence shown here is derived from an EMBL/GenBank/DDBJ whole genome shotgun (WGS) entry which is preliminary data.</text>
</comment>
<evidence type="ECO:0000256" key="1">
    <source>
        <dbReference type="ARBA" id="ARBA00001936"/>
    </source>
</evidence>
<dbReference type="InterPro" id="IPR002659">
    <property type="entry name" value="Glyco_trans_31"/>
</dbReference>
<evidence type="ECO:0000256" key="4">
    <source>
        <dbReference type="ARBA" id="ARBA00008661"/>
    </source>
</evidence>
<proteinExistence type="inferred from homology"/>
<accession>A0A834YIK1</accession>
<evidence type="ECO:0000256" key="6">
    <source>
        <dbReference type="ARBA" id="ARBA00022679"/>
    </source>
</evidence>
<evidence type="ECO:0000256" key="3">
    <source>
        <dbReference type="ARBA" id="ARBA00004922"/>
    </source>
</evidence>
<dbReference type="PANTHER" id="PTHR11214:SF74">
    <property type="entry name" value="HYDROXYPROLINE O-GALACTOSYLTRANSFERASE HPGT1"/>
    <property type="match status" value="1"/>
</dbReference>
<protein>
    <recommendedName>
        <fullName evidence="13">Hexosyltransferase</fullName>
        <ecNumber evidence="13">2.4.1.-</ecNumber>
    </recommendedName>
</protein>
<gene>
    <name evidence="14" type="ORF">HHK36_029094</name>
</gene>
<dbReference type="GO" id="GO:0000139">
    <property type="term" value="C:Golgi membrane"/>
    <property type="evidence" value="ECO:0007669"/>
    <property type="project" value="UniProtKB-SubCell"/>
</dbReference>
<dbReference type="OrthoDB" id="1158011at2759"/>
<keyword evidence="8 13" id="KW-0735">Signal-anchor</keyword>
<comment type="similarity">
    <text evidence="4 13">Belongs to the glycosyltransferase 31 family.</text>
</comment>
<comment type="cofactor">
    <cofactor evidence="1 13">
        <name>Mn(2+)</name>
        <dbReference type="ChEBI" id="CHEBI:29035"/>
    </cofactor>
</comment>
<evidence type="ECO:0000256" key="8">
    <source>
        <dbReference type="ARBA" id="ARBA00022968"/>
    </source>
</evidence>
<evidence type="ECO:0000313" key="14">
    <source>
        <dbReference type="EMBL" id="KAF8379650.1"/>
    </source>
</evidence>
<keyword evidence="5 13" id="KW-0328">Glycosyltransferase</keyword>
<dbReference type="EMBL" id="JABCRI010000022">
    <property type="protein sequence ID" value="KAF8379650.1"/>
    <property type="molecule type" value="Genomic_DNA"/>
</dbReference>
<keyword evidence="15" id="KW-1185">Reference proteome</keyword>
<evidence type="ECO:0000256" key="10">
    <source>
        <dbReference type="ARBA" id="ARBA00023034"/>
    </source>
</evidence>
<comment type="subcellular location">
    <subcellularLocation>
        <location evidence="2 13">Golgi apparatus membrane</location>
        <topology evidence="2 13">Single-pass type II membrane protein</topology>
    </subcellularLocation>
</comment>